<dbReference type="Proteomes" id="UP000095751">
    <property type="component" value="Unassembled WGS sequence"/>
</dbReference>
<proteinExistence type="predicted"/>
<organism evidence="1 2">
    <name type="scientific">Fragilariopsis cylindrus CCMP1102</name>
    <dbReference type="NCBI Taxonomy" id="635003"/>
    <lineage>
        <taxon>Eukaryota</taxon>
        <taxon>Sar</taxon>
        <taxon>Stramenopiles</taxon>
        <taxon>Ochrophyta</taxon>
        <taxon>Bacillariophyta</taxon>
        <taxon>Bacillariophyceae</taxon>
        <taxon>Bacillariophycidae</taxon>
        <taxon>Bacillariales</taxon>
        <taxon>Bacillariaceae</taxon>
        <taxon>Fragilariopsis</taxon>
    </lineage>
</organism>
<sequence>MSQNENNKPVVCGWIICYLGDKIDSLREDNANLQVTKDHQDESILYLHKIVATQKLIIHGQQRTIGYQRLTIDCQHANSVDWKQTIFNVIHERLVFAISMIFFPPRLRGDWHDCGDLI</sequence>
<dbReference type="AlphaFoldDB" id="A0A1E7FSF7"/>
<evidence type="ECO:0000313" key="2">
    <source>
        <dbReference type="Proteomes" id="UP000095751"/>
    </source>
</evidence>
<accession>A0A1E7FSF7</accession>
<keyword evidence="2" id="KW-1185">Reference proteome</keyword>
<gene>
    <name evidence="1" type="ORF">FRACYDRAFT_234672</name>
</gene>
<dbReference type="KEGG" id="fcy:FRACYDRAFT_234672"/>
<dbReference type="EMBL" id="KV784354">
    <property type="protein sequence ID" value="OEU21044.1"/>
    <property type="molecule type" value="Genomic_DNA"/>
</dbReference>
<dbReference type="InParanoid" id="A0A1E7FSF7"/>
<protein>
    <submittedName>
        <fullName evidence="1">Uncharacterized protein</fullName>
    </submittedName>
</protein>
<evidence type="ECO:0000313" key="1">
    <source>
        <dbReference type="EMBL" id="OEU21044.1"/>
    </source>
</evidence>
<reference evidence="1 2" key="1">
    <citation type="submission" date="2016-09" db="EMBL/GenBank/DDBJ databases">
        <title>Extensive genetic diversity and differential bi-allelic expression allows diatom success in the polar Southern Ocean.</title>
        <authorList>
            <consortium name="DOE Joint Genome Institute"/>
            <person name="Mock T."/>
            <person name="Otillar R.P."/>
            <person name="Strauss J."/>
            <person name="Dupont C."/>
            <person name="Frickenhaus S."/>
            <person name="Maumus F."/>
            <person name="Mcmullan M."/>
            <person name="Sanges R."/>
            <person name="Schmutz J."/>
            <person name="Toseland A."/>
            <person name="Valas R."/>
            <person name="Veluchamy A."/>
            <person name="Ward B.J."/>
            <person name="Allen A."/>
            <person name="Barry K."/>
            <person name="Falciatore A."/>
            <person name="Ferrante M."/>
            <person name="Fortunato A.E."/>
            <person name="Gloeckner G."/>
            <person name="Gruber A."/>
            <person name="Hipkin R."/>
            <person name="Janech M."/>
            <person name="Kroth P."/>
            <person name="Leese F."/>
            <person name="Lindquist E."/>
            <person name="Lyon B.R."/>
            <person name="Martin J."/>
            <person name="Mayer C."/>
            <person name="Parker M."/>
            <person name="Quesneville H."/>
            <person name="Raymond J."/>
            <person name="Uhlig C."/>
            <person name="Valentin K.U."/>
            <person name="Worden A.Z."/>
            <person name="Armbrust E.V."/>
            <person name="Bowler C."/>
            <person name="Green B."/>
            <person name="Moulton V."/>
            <person name="Van Oosterhout C."/>
            <person name="Grigoriev I."/>
        </authorList>
    </citation>
    <scope>NUCLEOTIDE SEQUENCE [LARGE SCALE GENOMIC DNA]</scope>
    <source>
        <strain evidence="1 2">CCMP1102</strain>
    </source>
</reference>
<name>A0A1E7FSF7_9STRA</name>